<comment type="caution">
    <text evidence="8">The sequence shown here is derived from an EMBL/GenBank/DDBJ whole genome shotgun (WGS) entry which is preliminary data.</text>
</comment>
<dbReference type="PANTHER" id="PTHR21422:SF9">
    <property type="entry name" value="RAB3 GTPASE-ACTIVATING PROTEIN CATALYTIC SUBUNIT"/>
    <property type="match status" value="1"/>
</dbReference>
<dbReference type="GO" id="GO:0005737">
    <property type="term" value="C:cytoplasm"/>
    <property type="evidence" value="ECO:0007669"/>
    <property type="project" value="UniProtKB-SubCell"/>
</dbReference>
<evidence type="ECO:0000259" key="7">
    <source>
        <dbReference type="Pfam" id="PF13890"/>
    </source>
</evidence>
<feature type="domain" description="Rab3GAP catalytic subunit conserved" evidence="7">
    <location>
        <begin position="562"/>
        <end position="727"/>
    </location>
</feature>
<evidence type="ECO:0000256" key="5">
    <source>
        <dbReference type="ARBA" id="ARBA00022490"/>
    </source>
</evidence>
<dbReference type="EMBL" id="JAMSHJ010000005">
    <property type="protein sequence ID" value="KAI5408541.1"/>
    <property type="molecule type" value="Genomic_DNA"/>
</dbReference>
<feature type="region of interest" description="Disordered" evidence="6">
    <location>
        <begin position="649"/>
        <end position="687"/>
    </location>
</feature>
<keyword evidence="9" id="KW-1185">Reference proteome</keyword>
<accession>A0A9D4WXS5</accession>
<dbReference type="PANTHER" id="PTHR21422">
    <property type="entry name" value="RAB3 GTPASE-ACTIVATING PROTEIN CATALYTIC SUBUNIT"/>
    <property type="match status" value="1"/>
</dbReference>
<reference evidence="8 9" key="1">
    <citation type="journal article" date="2022" name="Nat. Genet.">
        <title>Improved pea reference genome and pan-genome highlight genomic features and evolutionary characteristics.</title>
        <authorList>
            <person name="Yang T."/>
            <person name="Liu R."/>
            <person name="Luo Y."/>
            <person name="Hu S."/>
            <person name="Wang D."/>
            <person name="Wang C."/>
            <person name="Pandey M.K."/>
            <person name="Ge S."/>
            <person name="Xu Q."/>
            <person name="Li N."/>
            <person name="Li G."/>
            <person name="Huang Y."/>
            <person name="Saxena R.K."/>
            <person name="Ji Y."/>
            <person name="Li M."/>
            <person name="Yan X."/>
            <person name="He Y."/>
            <person name="Liu Y."/>
            <person name="Wang X."/>
            <person name="Xiang C."/>
            <person name="Varshney R.K."/>
            <person name="Ding H."/>
            <person name="Gao S."/>
            <person name="Zong X."/>
        </authorList>
    </citation>
    <scope>NUCLEOTIDE SEQUENCE [LARGE SCALE GENOMIC DNA]</scope>
    <source>
        <strain evidence="8 9">cv. Zhongwan 6</strain>
    </source>
</reference>
<gene>
    <name evidence="8" type="ORF">KIW84_054405</name>
</gene>
<dbReference type="Proteomes" id="UP001058974">
    <property type="component" value="Chromosome 5"/>
</dbReference>
<comment type="similarity">
    <text evidence="2">Belongs to the Rab3-GAP catalytic subunit family.</text>
</comment>
<comment type="subcellular location">
    <subcellularLocation>
        <location evidence="1">Cytoplasm</location>
    </subcellularLocation>
</comment>
<sequence length="949" mass="107438">MASSSNTGKKIQADSTDEDYTEAEHEEEEEEEGLEHFDDFTLASSWERFISEIESVCRLWMSDGPKNLLVKGAVLLDDSGSLYKVTSETKYALKSYSMEYYFETNSAVDAGKPATWNFDLHDLQLCFGIKEFLVIAPQSASGVVLDAPEASKLLSAVAIALSNCSSLWPAFVPVHDPSRKAYIGIQSMGTVFTRRFEADRIGSQVPIKLMHLEGLYELFVSKFAYSTLDLSVHNFKVRIAMKLTFRTLPFDDDYMKNFDAKMIRSRENLSGETSNGTQWDDDCSWSEWYSAEDPVKGFELISTWSEKMVESSMEMAELENASPHEAEKWSISLRLEGSKESRIGFASQLHLLVDALQMSFEAQFIEDFVSAAENPGSDNLRSSLVIPSPTVRDRVLKELFMEDAKFSDFSDVGYKTSRAVKGAPLESLFAQFCLHSLWFGNCNIRAISVLWIEFVREVRWCWEESQPLPRMPPNGSIDLSTCLIHQKLHMLAICLERKCQLVEDFQDCIGSVDHIDSMSEEESVVGDDLMNIQTPSENFSGKVDRKPEDADLSNDTKSSNFTRRGSAGIVDSMMLLKSYQSMHAPYTQEPPLMTEDMHEERMQAVEAFGDSFNFSAQLEKDILTSDMSAFKAANPDAIFEDFIRWHSPGDWEADDDPESSGSTSPNALDINKSKDSWPPRGRLSKRMSDHGNLWRNIWNKAPALPASEQKPLLDPNREGEKVLHYLETLQPHQLLEQMVSTAFRAAADTISQTSYGELNQMETKIQQLYPTMASALRPLQVNRLSADSETIEDLKRLCVVFEHVEKLLTVAASLHRKLIRAPRLSREIFNDYYNFYIPRMGTGLTEEVVEKEFDKKQEIRDNEREVLSNMFVPPTANQSWRKVLSMGNLLNGHEPILREIIFSLHDKVSGNHYAARSGSVSQQDIETYRMYICGTSNDLRVALSVASCD</sequence>
<name>A0A9D4WXS5_PEA</name>
<dbReference type="Pfam" id="PF13890">
    <property type="entry name" value="Rab3-GTPase_cat"/>
    <property type="match status" value="1"/>
</dbReference>
<proteinExistence type="inferred from homology"/>
<protein>
    <recommendedName>
        <fullName evidence="3">Rab3 GTPase-activating protein catalytic subunit</fullName>
    </recommendedName>
</protein>
<evidence type="ECO:0000256" key="1">
    <source>
        <dbReference type="ARBA" id="ARBA00004496"/>
    </source>
</evidence>
<organism evidence="8 9">
    <name type="scientific">Pisum sativum</name>
    <name type="common">Garden pea</name>
    <name type="synonym">Lathyrus oleraceus</name>
    <dbReference type="NCBI Taxonomy" id="3888"/>
    <lineage>
        <taxon>Eukaryota</taxon>
        <taxon>Viridiplantae</taxon>
        <taxon>Streptophyta</taxon>
        <taxon>Embryophyta</taxon>
        <taxon>Tracheophyta</taxon>
        <taxon>Spermatophyta</taxon>
        <taxon>Magnoliopsida</taxon>
        <taxon>eudicotyledons</taxon>
        <taxon>Gunneridae</taxon>
        <taxon>Pentapetalae</taxon>
        <taxon>rosids</taxon>
        <taxon>fabids</taxon>
        <taxon>Fabales</taxon>
        <taxon>Fabaceae</taxon>
        <taxon>Papilionoideae</taxon>
        <taxon>50 kb inversion clade</taxon>
        <taxon>NPAAA clade</taxon>
        <taxon>Hologalegina</taxon>
        <taxon>IRL clade</taxon>
        <taxon>Fabeae</taxon>
        <taxon>Lathyrus</taxon>
    </lineage>
</organism>
<dbReference type="OrthoDB" id="17346at2759"/>
<feature type="compositionally biased region" description="Acidic residues" evidence="6">
    <location>
        <begin position="15"/>
        <end position="33"/>
    </location>
</feature>
<dbReference type="InterPro" id="IPR045700">
    <property type="entry name" value="Rab3GAP1"/>
</dbReference>
<dbReference type="Gramene" id="Psat05G0440500-T1">
    <property type="protein sequence ID" value="KAI5408541.1"/>
    <property type="gene ID" value="KIW84_054405"/>
</dbReference>
<dbReference type="AlphaFoldDB" id="A0A9D4WXS5"/>
<evidence type="ECO:0000256" key="2">
    <source>
        <dbReference type="ARBA" id="ARBA00008856"/>
    </source>
</evidence>
<evidence type="ECO:0000256" key="6">
    <source>
        <dbReference type="SAM" id="MobiDB-lite"/>
    </source>
</evidence>
<evidence type="ECO:0000313" key="8">
    <source>
        <dbReference type="EMBL" id="KAI5408541.1"/>
    </source>
</evidence>
<feature type="region of interest" description="Disordered" evidence="6">
    <location>
        <begin position="1"/>
        <end position="35"/>
    </location>
</feature>
<keyword evidence="5" id="KW-0963">Cytoplasm</keyword>
<keyword evidence="4" id="KW-0343">GTPase activation</keyword>
<feature type="compositionally biased region" description="Polar residues" evidence="6">
    <location>
        <begin position="553"/>
        <end position="563"/>
    </location>
</feature>
<evidence type="ECO:0000313" key="9">
    <source>
        <dbReference type="Proteomes" id="UP001058974"/>
    </source>
</evidence>
<evidence type="ECO:0000256" key="4">
    <source>
        <dbReference type="ARBA" id="ARBA00022468"/>
    </source>
</evidence>
<feature type="region of interest" description="Disordered" evidence="6">
    <location>
        <begin position="535"/>
        <end position="563"/>
    </location>
</feature>
<dbReference type="InterPro" id="IPR026147">
    <property type="entry name" value="Rab3GAP1_conserved"/>
</dbReference>
<dbReference type="GO" id="GO:0005096">
    <property type="term" value="F:GTPase activator activity"/>
    <property type="evidence" value="ECO:0007669"/>
    <property type="project" value="UniProtKB-KW"/>
</dbReference>
<evidence type="ECO:0000256" key="3">
    <source>
        <dbReference type="ARBA" id="ARBA00015817"/>
    </source>
</evidence>